<dbReference type="PANTHER" id="PTHR43581">
    <property type="entry name" value="ATP/GTP PHOSPHATASE"/>
    <property type="match status" value="1"/>
</dbReference>
<dbReference type="GeneID" id="65557065"/>
<reference evidence="1 2" key="1">
    <citation type="journal article" date="2021" name="Environ. Microbiol.">
        <title>New insights into the diversity and evolution of the archaeal mobilome from three complete genomes of Saccharolobus shibatae.</title>
        <authorList>
            <person name="Medvedeva S."/>
            <person name="Brandt D."/>
            <person name="Cvirkaite-Krupovic V."/>
            <person name="Liu Y."/>
            <person name="Severinov K."/>
            <person name="Ishino S."/>
            <person name="Ishino Y."/>
            <person name="Prangishvili D."/>
            <person name="Kalinowski J."/>
            <person name="Krupovic M."/>
        </authorList>
    </citation>
    <scope>NUCLEOTIDE SEQUENCE [LARGE SCALE GENOMIC DNA]</scope>
    <source>
        <strain evidence="1 2">S38A</strain>
    </source>
</reference>
<dbReference type="Proteomes" id="UP000694036">
    <property type="component" value="Chromosome"/>
</dbReference>
<gene>
    <name evidence="1" type="ORF">J5U22_01672</name>
</gene>
<organism evidence="1 2">
    <name type="scientific">Saccharolobus shibatae</name>
    <dbReference type="NCBI Taxonomy" id="2286"/>
    <lineage>
        <taxon>Archaea</taxon>
        <taxon>Thermoproteota</taxon>
        <taxon>Thermoprotei</taxon>
        <taxon>Sulfolobales</taxon>
        <taxon>Sulfolobaceae</taxon>
        <taxon>Saccharolobus</taxon>
    </lineage>
</organism>
<name>A0A8F5C183_9CREN</name>
<dbReference type="AlphaFoldDB" id="A0A8F5C183"/>
<dbReference type="RefSeq" id="WP_218257799.1">
    <property type="nucleotide sequence ID" value="NZ_CP077713.1"/>
</dbReference>
<dbReference type="PANTHER" id="PTHR43581:SF2">
    <property type="entry name" value="EXCINUCLEASE ATPASE SUBUNIT"/>
    <property type="match status" value="1"/>
</dbReference>
<evidence type="ECO:0000313" key="2">
    <source>
        <dbReference type="Proteomes" id="UP000694036"/>
    </source>
</evidence>
<sequence>MKVNVNVTDLVEANVTLELTRLTLLIGPNLNGKSILLRCIYNSVKGLKYNLSVNYPPIGECSIDKDFNYVIYIDPYVITYYIYDKYREFFERYEGNEKLTELSEIEKEVSGISRLLEIRSLSRDDDLFEAKQQVNNVIREITEELKEAKHEEEAKYLVPLWISLTKNGLEWRDIFGNEGTKITELPPSFYPSFVLTATMYSYALSKKRENVLLLLDEPEAFTYPSFAYTLGRIIRHLTENSEYLHVIAITHSWDFYRGLLYRNSSNVKVYVINRDGKKLEIGPREDSWYIPGFSVSAVLG</sequence>
<proteinExistence type="predicted"/>
<evidence type="ECO:0000313" key="1">
    <source>
        <dbReference type="EMBL" id="QXJ35125.1"/>
    </source>
</evidence>
<accession>A0A8F5C183</accession>
<protein>
    <submittedName>
        <fullName evidence="1">Uncharacterized protein</fullName>
    </submittedName>
</protein>
<keyword evidence="2" id="KW-1185">Reference proteome</keyword>
<dbReference type="InterPro" id="IPR051396">
    <property type="entry name" value="Bact_Antivir_Def_Nuclease"/>
</dbReference>
<dbReference type="EMBL" id="CP077713">
    <property type="protein sequence ID" value="QXJ35125.1"/>
    <property type="molecule type" value="Genomic_DNA"/>
</dbReference>